<protein>
    <submittedName>
        <fullName evidence="1">Uncharacterized protein</fullName>
    </submittedName>
</protein>
<dbReference type="EnsemblMetazoa" id="AATE014313-RA">
    <property type="protein sequence ID" value="AATE014313-PA.1"/>
    <property type="gene ID" value="AATE014313"/>
</dbReference>
<sequence length="112" mass="12290">MNGFGCMASTVSSDEDAKRQRPPMGHFCFGVNAQERGGKKEVVVEARLHQLARNVDIFGSRSSDVRVTRDVRGDDGFASLMRSLESDPQDMLSATLLVTLLLCWFVGLLRAG</sequence>
<dbReference type="AlphaFoldDB" id="A0A182JAA6"/>
<accession>A0A182JAA6</accession>
<reference evidence="1" key="1">
    <citation type="submission" date="2022-08" db="UniProtKB">
        <authorList>
            <consortium name="EnsemblMetazoa"/>
        </authorList>
    </citation>
    <scope>IDENTIFICATION</scope>
    <source>
        <strain evidence="1">EBRO</strain>
    </source>
</reference>
<evidence type="ECO:0000313" key="1">
    <source>
        <dbReference type="EnsemblMetazoa" id="AATE014313-PA.1"/>
    </source>
</evidence>
<name>A0A182JAA6_ANOAO</name>
<proteinExistence type="predicted"/>
<dbReference type="VEuPathDB" id="VectorBase:AATE014313"/>
<organism evidence="1">
    <name type="scientific">Anopheles atroparvus</name>
    <name type="common">European mosquito</name>
    <dbReference type="NCBI Taxonomy" id="41427"/>
    <lineage>
        <taxon>Eukaryota</taxon>
        <taxon>Metazoa</taxon>
        <taxon>Ecdysozoa</taxon>
        <taxon>Arthropoda</taxon>
        <taxon>Hexapoda</taxon>
        <taxon>Insecta</taxon>
        <taxon>Pterygota</taxon>
        <taxon>Neoptera</taxon>
        <taxon>Endopterygota</taxon>
        <taxon>Diptera</taxon>
        <taxon>Nematocera</taxon>
        <taxon>Culicoidea</taxon>
        <taxon>Culicidae</taxon>
        <taxon>Anophelinae</taxon>
        <taxon>Anopheles</taxon>
    </lineage>
</organism>